<accession>A0AAD7NM14</accession>
<keyword evidence="2" id="KW-1185">Reference proteome</keyword>
<organism evidence="1 2">
    <name type="scientific">Mycena metata</name>
    <dbReference type="NCBI Taxonomy" id="1033252"/>
    <lineage>
        <taxon>Eukaryota</taxon>
        <taxon>Fungi</taxon>
        <taxon>Dikarya</taxon>
        <taxon>Basidiomycota</taxon>
        <taxon>Agaricomycotina</taxon>
        <taxon>Agaricomycetes</taxon>
        <taxon>Agaricomycetidae</taxon>
        <taxon>Agaricales</taxon>
        <taxon>Marasmiineae</taxon>
        <taxon>Mycenaceae</taxon>
        <taxon>Mycena</taxon>
    </lineage>
</organism>
<dbReference type="Proteomes" id="UP001215598">
    <property type="component" value="Unassembled WGS sequence"/>
</dbReference>
<evidence type="ECO:0000313" key="2">
    <source>
        <dbReference type="Proteomes" id="UP001215598"/>
    </source>
</evidence>
<sequence length="468" mass="52496">MSSLANELQKQHTAGEKLPFPPEIIAEIFFHCLPFEFTIPDPTTAPLVLCGICHHYREIALSTPALWSSLSLDVSRMARSKAYLELLHKWIARARNTPLSLSFQENYTSQTFQRGVIPNNSSAIESLISTAVALSGQWRNIEIKLEIFVRDDISGLLLPIKGTLPLLEKLIIVYNKTPDPHISIAGAPNLRCVSARYHPRMRLPWHQLMTFHCDTGLDAASALKVLRDSPNMLDAALTSHDMGTPTSALSLATLRHARLECLTLGGFTGLQEDFAIFRYLETPSLKMLRVLFQDTVFRPRDVSPFLAFLSQPSLRLHTLILSHLPATPVDLIACSRATPLLVHLKVKLTLHTALPSTDEMRAQMDTMFGQLTRQSDFLPHLESLHLVFPGNSCDNAITPSVLIEMLCWRWAGTGTAQLLSFRLAHGTYYKIESDAVINSHPEFRRLEDEGMDLYVGVANTTTDSFWRY</sequence>
<evidence type="ECO:0008006" key="3">
    <source>
        <dbReference type="Google" id="ProtNLM"/>
    </source>
</evidence>
<gene>
    <name evidence="1" type="ORF">B0H16DRAFT_1453742</name>
</gene>
<comment type="caution">
    <text evidence="1">The sequence shown here is derived from an EMBL/GenBank/DDBJ whole genome shotgun (WGS) entry which is preliminary data.</text>
</comment>
<dbReference type="AlphaFoldDB" id="A0AAD7NM14"/>
<proteinExistence type="predicted"/>
<evidence type="ECO:0000313" key="1">
    <source>
        <dbReference type="EMBL" id="KAJ7766698.1"/>
    </source>
</evidence>
<dbReference type="EMBL" id="JARKIB010000023">
    <property type="protein sequence ID" value="KAJ7766698.1"/>
    <property type="molecule type" value="Genomic_DNA"/>
</dbReference>
<protein>
    <recommendedName>
        <fullName evidence="3">F-box domain-containing protein</fullName>
    </recommendedName>
</protein>
<reference evidence="1" key="1">
    <citation type="submission" date="2023-03" db="EMBL/GenBank/DDBJ databases">
        <title>Massive genome expansion in bonnet fungi (Mycena s.s.) driven by repeated elements and novel gene families across ecological guilds.</title>
        <authorList>
            <consortium name="Lawrence Berkeley National Laboratory"/>
            <person name="Harder C.B."/>
            <person name="Miyauchi S."/>
            <person name="Viragh M."/>
            <person name="Kuo A."/>
            <person name="Thoen E."/>
            <person name="Andreopoulos B."/>
            <person name="Lu D."/>
            <person name="Skrede I."/>
            <person name="Drula E."/>
            <person name="Henrissat B."/>
            <person name="Morin E."/>
            <person name="Kohler A."/>
            <person name="Barry K."/>
            <person name="LaButti K."/>
            <person name="Morin E."/>
            <person name="Salamov A."/>
            <person name="Lipzen A."/>
            <person name="Mereny Z."/>
            <person name="Hegedus B."/>
            <person name="Baldrian P."/>
            <person name="Stursova M."/>
            <person name="Weitz H."/>
            <person name="Taylor A."/>
            <person name="Grigoriev I.V."/>
            <person name="Nagy L.G."/>
            <person name="Martin F."/>
            <person name="Kauserud H."/>
        </authorList>
    </citation>
    <scope>NUCLEOTIDE SEQUENCE</scope>
    <source>
        <strain evidence="1">CBHHK182m</strain>
    </source>
</reference>
<name>A0AAD7NM14_9AGAR</name>